<comment type="caution">
    <text evidence="1">The sequence shown here is derived from an EMBL/GenBank/DDBJ whole genome shotgun (WGS) entry which is preliminary data.</text>
</comment>
<evidence type="ECO:0000313" key="2">
    <source>
        <dbReference type="Proteomes" id="UP000282574"/>
    </source>
</evidence>
<dbReference type="SUPFAM" id="SSF51182">
    <property type="entry name" value="RmlC-like cupins"/>
    <property type="match status" value="1"/>
</dbReference>
<gene>
    <name evidence="1" type="ORF">DSM107010_68690</name>
</gene>
<name>A0AB37U934_9CYAN</name>
<reference evidence="1 2" key="1">
    <citation type="journal article" date="2019" name="Genome Biol. Evol.">
        <title>Day and night: Metabolic profiles and evolutionary relationships of six axenic non-marine cyanobacteria.</title>
        <authorList>
            <person name="Will S.E."/>
            <person name="Henke P."/>
            <person name="Boedeker C."/>
            <person name="Huang S."/>
            <person name="Brinkmann H."/>
            <person name="Rohde M."/>
            <person name="Jarek M."/>
            <person name="Friedl T."/>
            <person name="Seufert S."/>
            <person name="Schumacher M."/>
            <person name="Overmann J."/>
            <person name="Neumann-Schaal M."/>
            <person name="Petersen J."/>
        </authorList>
    </citation>
    <scope>NUCLEOTIDE SEQUENCE [LARGE SCALE GENOMIC DNA]</scope>
    <source>
        <strain evidence="1 2">SAG 39.79</strain>
    </source>
</reference>
<sequence>MTLNEKNFGVKAEDTIYIPAGASHGFSTPDEAVVLLSVQSPPIYPESSLPDIHFGNPNSLGEMN</sequence>
<dbReference type="EMBL" id="RSCK01000152">
    <property type="protein sequence ID" value="RUS99416.1"/>
    <property type="molecule type" value="Genomic_DNA"/>
</dbReference>
<evidence type="ECO:0000313" key="1">
    <source>
        <dbReference type="EMBL" id="RUS99416.1"/>
    </source>
</evidence>
<proteinExistence type="predicted"/>
<dbReference type="Proteomes" id="UP000282574">
    <property type="component" value="Unassembled WGS sequence"/>
</dbReference>
<dbReference type="InterPro" id="IPR011051">
    <property type="entry name" value="RmlC_Cupin_sf"/>
</dbReference>
<dbReference type="AlphaFoldDB" id="A0AB37U934"/>
<keyword evidence="2" id="KW-1185">Reference proteome</keyword>
<organism evidence="1 2">
    <name type="scientific">Chroococcidiopsis cubana SAG 39.79</name>
    <dbReference type="NCBI Taxonomy" id="388085"/>
    <lineage>
        <taxon>Bacteria</taxon>
        <taxon>Bacillati</taxon>
        <taxon>Cyanobacteriota</taxon>
        <taxon>Cyanophyceae</taxon>
        <taxon>Chroococcidiopsidales</taxon>
        <taxon>Chroococcidiopsidaceae</taxon>
        <taxon>Chroococcidiopsis</taxon>
    </lineage>
</organism>
<protein>
    <recommendedName>
        <fullName evidence="3">dTDP-4-dehydrorhamnose 3,5-epimerase</fullName>
    </recommendedName>
</protein>
<accession>A0AB37U934</accession>
<dbReference type="InterPro" id="IPR014710">
    <property type="entry name" value="RmlC-like_jellyroll"/>
</dbReference>
<dbReference type="Gene3D" id="2.60.120.10">
    <property type="entry name" value="Jelly Rolls"/>
    <property type="match status" value="1"/>
</dbReference>
<evidence type="ECO:0008006" key="3">
    <source>
        <dbReference type="Google" id="ProtNLM"/>
    </source>
</evidence>